<gene>
    <name evidence="4" type="primary">TSPAN32</name>
</gene>
<accession>A0A7E6E2H2</accession>
<reference evidence="4" key="1">
    <citation type="submission" date="2025-08" db="UniProtKB">
        <authorList>
            <consortium name="RefSeq"/>
        </authorList>
    </citation>
    <scope>IDENTIFICATION</scope>
    <source>
        <tissue evidence="4">Muscle</tissue>
    </source>
</reference>
<keyword evidence="3" id="KW-1185">Reference proteome</keyword>
<evidence type="ECO:0000313" key="3">
    <source>
        <dbReference type="Proteomes" id="UP000504628"/>
    </source>
</evidence>
<dbReference type="PIRSF" id="PIRSF002419">
    <property type="entry name" value="Tetraspanin"/>
    <property type="match status" value="1"/>
</dbReference>
<protein>
    <submittedName>
        <fullName evidence="4">Tetraspanin-32 isoform X3</fullName>
    </submittedName>
</protein>
<dbReference type="GeneID" id="114499201"/>
<dbReference type="RefSeq" id="XP_035885751.1">
    <property type="nucleotide sequence ID" value="XM_036029858.1"/>
</dbReference>
<organism evidence="3 4">
    <name type="scientific">Phyllostomus discolor</name>
    <name type="common">pale spear-nosed bat</name>
    <dbReference type="NCBI Taxonomy" id="89673"/>
    <lineage>
        <taxon>Eukaryota</taxon>
        <taxon>Metazoa</taxon>
        <taxon>Chordata</taxon>
        <taxon>Craniata</taxon>
        <taxon>Vertebrata</taxon>
        <taxon>Euteleostomi</taxon>
        <taxon>Mammalia</taxon>
        <taxon>Eutheria</taxon>
        <taxon>Laurasiatheria</taxon>
        <taxon>Chiroptera</taxon>
        <taxon>Yangochiroptera</taxon>
        <taxon>Phyllostomidae</taxon>
        <taxon>Phyllostominae</taxon>
        <taxon>Phyllostomus</taxon>
    </lineage>
</organism>
<keyword evidence="2" id="KW-0812">Transmembrane</keyword>
<evidence type="ECO:0000313" key="4">
    <source>
        <dbReference type="RefSeq" id="XP_035885751.1"/>
    </source>
</evidence>
<feature type="region of interest" description="Disordered" evidence="1">
    <location>
        <begin position="236"/>
        <end position="255"/>
    </location>
</feature>
<sequence length="255" mass="27879">MGPWSRVRVAKCQMLVTSFFVLLLGLLLAAVAALARFGAHFAVLQRVSPEGSPYQALHRWAFLTGISLAGLLGLGAVLSAAAAVREARRLMAAGFLCFALAFCALAQVAFWRLRNPTQVEDTALDTYDLAYDRAVRSPPGAWRQELQAIQDTDCLQGIRSFLRMHGQVISILASVGLASMVYAMLLSSFLWFAICSGRSLDRRGTYALSPRARGQQPREPSFFRRFEGGLAPALHQLDDLGPSGRSGSPWLLQDH</sequence>
<dbReference type="CTD" id="10077"/>
<feature type="transmembrane region" description="Helical" evidence="2">
    <location>
        <begin position="90"/>
        <end position="111"/>
    </location>
</feature>
<dbReference type="AlphaFoldDB" id="A0A7E6E2H2"/>
<dbReference type="Proteomes" id="UP000504628">
    <property type="component" value="Chromosome 6"/>
</dbReference>
<dbReference type="InterPro" id="IPR000301">
    <property type="entry name" value="Tetraspanin_animals"/>
</dbReference>
<keyword evidence="2" id="KW-1133">Transmembrane helix</keyword>
<evidence type="ECO:0000256" key="2">
    <source>
        <dbReference type="SAM" id="Phobius"/>
    </source>
</evidence>
<keyword evidence="2" id="KW-0472">Membrane</keyword>
<dbReference type="GO" id="GO:0016020">
    <property type="term" value="C:membrane"/>
    <property type="evidence" value="ECO:0007669"/>
    <property type="project" value="InterPro"/>
</dbReference>
<evidence type="ECO:0000256" key="1">
    <source>
        <dbReference type="SAM" id="MobiDB-lite"/>
    </source>
</evidence>
<name>A0A7E6E2H2_9CHIR</name>
<feature type="transmembrane region" description="Helical" evidence="2">
    <location>
        <begin position="168"/>
        <end position="194"/>
    </location>
</feature>
<feature type="transmembrane region" description="Helical" evidence="2">
    <location>
        <begin position="59"/>
        <end position="83"/>
    </location>
</feature>
<proteinExistence type="predicted"/>